<dbReference type="EMBL" id="CP000961">
    <property type="protein sequence ID" value="ACA85244.1"/>
    <property type="molecule type" value="Genomic_DNA"/>
</dbReference>
<dbReference type="RefSeq" id="WP_012323591.1">
    <property type="nucleotide sequence ID" value="NC_010506.1"/>
</dbReference>
<proteinExistence type="predicted"/>
<feature type="signal peptide" evidence="2">
    <location>
        <begin position="1"/>
        <end position="23"/>
    </location>
</feature>
<name>B1KFS8_SHEWM</name>
<feature type="repeat" description="ANK" evidence="1">
    <location>
        <begin position="65"/>
        <end position="97"/>
    </location>
</feature>
<sequence length="118" mass="12886" precursor="true">MNRKMIAFSGFAIGFLLSTTASATSFSEQDIMLYENAAGRGKLQQIKDFIAQGMPVDAKREYSMSGATPLMLSLKFCKPEIVSFLLKQGASLTIKDEDGETATDYAKKACDEVKSLIL</sequence>
<evidence type="ECO:0000313" key="4">
    <source>
        <dbReference type="Proteomes" id="UP000002168"/>
    </source>
</evidence>
<dbReference type="HOGENOM" id="CLU_2071529_0_0_6"/>
<dbReference type="Gene3D" id="1.25.40.20">
    <property type="entry name" value="Ankyrin repeat-containing domain"/>
    <property type="match status" value="1"/>
</dbReference>
<dbReference type="Proteomes" id="UP000002168">
    <property type="component" value="Chromosome"/>
</dbReference>
<dbReference type="Pfam" id="PF12796">
    <property type="entry name" value="Ank_2"/>
    <property type="match status" value="1"/>
</dbReference>
<dbReference type="STRING" id="392500.Swoo_0951"/>
<dbReference type="AlphaFoldDB" id="B1KFS8"/>
<evidence type="ECO:0000313" key="3">
    <source>
        <dbReference type="EMBL" id="ACA85244.1"/>
    </source>
</evidence>
<protein>
    <submittedName>
        <fullName evidence="3">Ankyrin</fullName>
    </submittedName>
</protein>
<gene>
    <name evidence="3" type="ordered locus">Swoo_0951</name>
</gene>
<keyword evidence="2" id="KW-0732">Signal</keyword>
<feature type="chain" id="PRO_5002764413" evidence="2">
    <location>
        <begin position="24"/>
        <end position="118"/>
    </location>
</feature>
<dbReference type="KEGG" id="swd:Swoo_0951"/>
<dbReference type="PROSITE" id="PS50088">
    <property type="entry name" value="ANK_REPEAT"/>
    <property type="match status" value="1"/>
</dbReference>
<accession>B1KFS8</accession>
<evidence type="ECO:0000256" key="1">
    <source>
        <dbReference type="PROSITE-ProRule" id="PRU00023"/>
    </source>
</evidence>
<evidence type="ECO:0000256" key="2">
    <source>
        <dbReference type="SAM" id="SignalP"/>
    </source>
</evidence>
<dbReference type="SUPFAM" id="SSF48403">
    <property type="entry name" value="Ankyrin repeat"/>
    <property type="match status" value="1"/>
</dbReference>
<dbReference type="PROSITE" id="PS50297">
    <property type="entry name" value="ANK_REP_REGION"/>
    <property type="match status" value="1"/>
</dbReference>
<dbReference type="InterPro" id="IPR002110">
    <property type="entry name" value="Ankyrin_rpt"/>
</dbReference>
<dbReference type="InterPro" id="IPR036770">
    <property type="entry name" value="Ankyrin_rpt-contain_sf"/>
</dbReference>
<organism evidence="3 4">
    <name type="scientific">Shewanella woodyi (strain ATCC 51908 / MS32)</name>
    <dbReference type="NCBI Taxonomy" id="392500"/>
    <lineage>
        <taxon>Bacteria</taxon>
        <taxon>Pseudomonadati</taxon>
        <taxon>Pseudomonadota</taxon>
        <taxon>Gammaproteobacteria</taxon>
        <taxon>Alteromonadales</taxon>
        <taxon>Shewanellaceae</taxon>
        <taxon>Shewanella</taxon>
    </lineage>
</organism>
<reference evidence="3 4" key="1">
    <citation type="submission" date="2008-02" db="EMBL/GenBank/DDBJ databases">
        <title>Complete sequence of Shewanella woodyi ATCC 51908.</title>
        <authorList>
            <consortium name="US DOE Joint Genome Institute"/>
            <person name="Copeland A."/>
            <person name="Lucas S."/>
            <person name="Lapidus A."/>
            <person name="Glavina del Rio T."/>
            <person name="Dalin E."/>
            <person name="Tice H."/>
            <person name="Bruce D."/>
            <person name="Goodwin L."/>
            <person name="Pitluck S."/>
            <person name="Sims D."/>
            <person name="Brettin T."/>
            <person name="Detter J.C."/>
            <person name="Han C."/>
            <person name="Kuske C.R."/>
            <person name="Schmutz J."/>
            <person name="Larimer F."/>
            <person name="Land M."/>
            <person name="Hauser L."/>
            <person name="Kyrpides N."/>
            <person name="Lykidis A."/>
            <person name="Zhao J.-S."/>
            <person name="Richardson P."/>
        </authorList>
    </citation>
    <scope>NUCLEOTIDE SEQUENCE [LARGE SCALE GENOMIC DNA]</scope>
    <source>
        <strain evidence="4">ATCC 51908 / MS32</strain>
    </source>
</reference>
<keyword evidence="1" id="KW-0040">ANK repeat</keyword>
<keyword evidence="4" id="KW-1185">Reference proteome</keyword>